<reference evidence="3" key="1">
    <citation type="submission" date="2017-01" db="EMBL/GenBank/DDBJ databases">
        <title>Draft genome of the species Salinivibrio costicola subsp. alcaliphilus.</title>
        <authorList>
            <person name="Lopez-Hermoso C."/>
            <person name="De La Haba R."/>
            <person name="Sanchez-Porro C."/>
            <person name="Ventosa A."/>
        </authorList>
    </citation>
    <scope>NUCLEOTIDE SEQUENCE [LARGE SCALE GENOMIC DNA]</scope>
    <source>
        <strain evidence="3">CBH448</strain>
    </source>
</reference>
<keyword evidence="3" id="KW-1185">Reference proteome</keyword>
<protein>
    <submittedName>
        <fullName evidence="2">Uncharacterized protein</fullName>
    </submittedName>
</protein>
<keyword evidence="1" id="KW-1133">Transmembrane helix</keyword>
<sequence length="70" mass="8292">MLPYWYALIWPIKIGKYYVAYLIYQNLGIWFALGCLAIPLVISTLMPIPHRYFIKYSIKKLKLMTALLTH</sequence>
<feature type="transmembrane region" description="Helical" evidence="1">
    <location>
        <begin position="27"/>
        <end position="48"/>
    </location>
</feature>
<proteinExistence type="predicted"/>
<keyword evidence="1" id="KW-0812">Transmembrane</keyword>
<organism evidence="2 3">
    <name type="scientific">Salinivibrio costicola subsp. alcaliphilus</name>
    <dbReference type="NCBI Taxonomy" id="272773"/>
    <lineage>
        <taxon>Bacteria</taxon>
        <taxon>Pseudomonadati</taxon>
        <taxon>Pseudomonadota</taxon>
        <taxon>Gammaproteobacteria</taxon>
        <taxon>Vibrionales</taxon>
        <taxon>Vibrionaceae</taxon>
        <taxon>Salinivibrio</taxon>
    </lineage>
</organism>
<dbReference type="Proteomes" id="UP000189431">
    <property type="component" value="Unassembled WGS sequence"/>
</dbReference>
<evidence type="ECO:0000256" key="1">
    <source>
        <dbReference type="SAM" id="Phobius"/>
    </source>
</evidence>
<evidence type="ECO:0000313" key="2">
    <source>
        <dbReference type="EMBL" id="OOF32795.1"/>
    </source>
</evidence>
<accession>A0ABX3KM72</accession>
<comment type="caution">
    <text evidence="2">The sequence shown here is derived from an EMBL/GenBank/DDBJ whole genome shotgun (WGS) entry which is preliminary data.</text>
</comment>
<name>A0ABX3KM72_SALCS</name>
<gene>
    <name evidence="2" type="ORF">BZJ21_14225</name>
</gene>
<evidence type="ECO:0000313" key="3">
    <source>
        <dbReference type="Proteomes" id="UP000189431"/>
    </source>
</evidence>
<keyword evidence="1" id="KW-0472">Membrane</keyword>
<dbReference type="EMBL" id="MUFR01000057">
    <property type="protein sequence ID" value="OOF32795.1"/>
    <property type="molecule type" value="Genomic_DNA"/>
</dbReference>